<dbReference type="InterPro" id="IPR020841">
    <property type="entry name" value="PKS_Beta-ketoAc_synthase_dom"/>
</dbReference>
<dbReference type="InterPro" id="IPR023213">
    <property type="entry name" value="CAT-like_dom_sf"/>
</dbReference>
<keyword evidence="9" id="KW-1185">Reference proteome</keyword>
<dbReference type="GO" id="GO:0031177">
    <property type="term" value="F:phosphopantetheine binding"/>
    <property type="evidence" value="ECO:0007669"/>
    <property type="project" value="InterPro"/>
</dbReference>
<dbReference type="FunFam" id="3.30.300.30:FF:000010">
    <property type="entry name" value="Enterobactin synthetase component F"/>
    <property type="match status" value="1"/>
</dbReference>
<dbReference type="PANTHER" id="PTHR45527">
    <property type="entry name" value="NONRIBOSOMAL PEPTIDE SYNTHETASE"/>
    <property type="match status" value="1"/>
</dbReference>
<dbReference type="SUPFAM" id="SSF53901">
    <property type="entry name" value="Thiolase-like"/>
    <property type="match status" value="1"/>
</dbReference>
<dbReference type="Gene3D" id="3.30.70.250">
    <property type="entry name" value="Malonyl-CoA ACP transacylase, ACP-binding"/>
    <property type="match status" value="1"/>
</dbReference>
<dbReference type="InterPro" id="IPR010071">
    <property type="entry name" value="AA_adenyl_dom"/>
</dbReference>
<dbReference type="SUPFAM" id="SSF52151">
    <property type="entry name" value="FabD/lysophospholipase-like"/>
    <property type="match status" value="1"/>
</dbReference>
<dbReference type="Pfam" id="PF22621">
    <property type="entry name" value="CurL-like_PKS_C"/>
    <property type="match status" value="1"/>
</dbReference>
<dbReference type="GO" id="GO:0005829">
    <property type="term" value="C:cytosol"/>
    <property type="evidence" value="ECO:0007669"/>
    <property type="project" value="TreeGrafter"/>
</dbReference>
<organism evidence="8 9">
    <name type="scientific">Fulvivirga marina</name>
    <dbReference type="NCBI Taxonomy" id="2494733"/>
    <lineage>
        <taxon>Bacteria</taxon>
        <taxon>Pseudomonadati</taxon>
        <taxon>Bacteroidota</taxon>
        <taxon>Cytophagia</taxon>
        <taxon>Cytophagales</taxon>
        <taxon>Fulvivirgaceae</taxon>
        <taxon>Fulvivirga</taxon>
    </lineage>
</organism>
<dbReference type="PROSITE" id="PS50075">
    <property type="entry name" value="CARRIER"/>
    <property type="match status" value="2"/>
</dbReference>
<feature type="domain" description="Carrier" evidence="6">
    <location>
        <begin position="1952"/>
        <end position="2029"/>
    </location>
</feature>
<name>A0A937G187_9BACT</name>
<dbReference type="InterPro" id="IPR001227">
    <property type="entry name" value="Ac_transferase_dom_sf"/>
</dbReference>
<evidence type="ECO:0000256" key="4">
    <source>
        <dbReference type="ARBA" id="ARBA00022679"/>
    </source>
</evidence>
<dbReference type="EMBL" id="JAEUGD010000059">
    <property type="protein sequence ID" value="MBL6448223.1"/>
    <property type="molecule type" value="Genomic_DNA"/>
</dbReference>
<dbReference type="InterPro" id="IPR045851">
    <property type="entry name" value="AMP-bd_C_sf"/>
</dbReference>
<dbReference type="Pfam" id="PF00668">
    <property type="entry name" value="Condensation"/>
    <property type="match status" value="1"/>
</dbReference>
<dbReference type="Gene3D" id="3.40.47.10">
    <property type="match status" value="1"/>
</dbReference>
<proteinExistence type="inferred from homology"/>
<dbReference type="Pfam" id="PF00109">
    <property type="entry name" value="ketoacyl-synt"/>
    <property type="match status" value="1"/>
</dbReference>
<dbReference type="InterPro" id="IPR016039">
    <property type="entry name" value="Thiolase-like"/>
</dbReference>
<dbReference type="InterPro" id="IPR036736">
    <property type="entry name" value="ACP-like_sf"/>
</dbReference>
<dbReference type="FunFam" id="3.40.50.980:FF:000001">
    <property type="entry name" value="Non-ribosomal peptide synthetase"/>
    <property type="match status" value="1"/>
</dbReference>
<comment type="caution">
    <text evidence="8">The sequence shown here is derived from an EMBL/GenBank/DDBJ whole genome shotgun (WGS) entry which is preliminary data.</text>
</comment>
<dbReference type="Pfam" id="PF00698">
    <property type="entry name" value="Acyl_transf_1"/>
    <property type="match status" value="1"/>
</dbReference>
<dbReference type="SUPFAM" id="SSF55048">
    <property type="entry name" value="Probable ACP-binding domain of malonyl-CoA ACP transacylase"/>
    <property type="match status" value="1"/>
</dbReference>
<protein>
    <submittedName>
        <fullName evidence="8">Amino acid adenylation domain-containing protein</fullName>
    </submittedName>
</protein>
<dbReference type="Gene3D" id="1.10.1200.10">
    <property type="entry name" value="ACP-like"/>
    <property type="match status" value="2"/>
</dbReference>
<dbReference type="SUPFAM" id="SSF56801">
    <property type="entry name" value="Acetyl-CoA synthetase-like"/>
    <property type="match status" value="1"/>
</dbReference>
<dbReference type="InterPro" id="IPR009081">
    <property type="entry name" value="PP-bd_ACP"/>
</dbReference>
<comment type="similarity">
    <text evidence="5">In the C-terminal section; belongs to the NRP synthetase family.</text>
</comment>
<dbReference type="SUPFAM" id="SSF47336">
    <property type="entry name" value="ACP-like"/>
    <property type="match status" value="2"/>
</dbReference>
<dbReference type="NCBIfam" id="TIGR01733">
    <property type="entry name" value="AA-adenyl-dom"/>
    <property type="match status" value="1"/>
</dbReference>
<dbReference type="SMART" id="SM00827">
    <property type="entry name" value="PKS_AT"/>
    <property type="match status" value="1"/>
</dbReference>
<dbReference type="InterPro" id="IPR014030">
    <property type="entry name" value="Ketoacyl_synth_N"/>
</dbReference>
<dbReference type="InterPro" id="IPR018201">
    <property type="entry name" value="Ketoacyl_synth_AS"/>
</dbReference>
<dbReference type="PROSITE" id="PS00606">
    <property type="entry name" value="KS3_1"/>
    <property type="match status" value="1"/>
</dbReference>
<feature type="domain" description="Ketosynthase family 3 (KS3)" evidence="7">
    <location>
        <begin position="6"/>
        <end position="430"/>
    </location>
</feature>
<dbReference type="GO" id="GO:0006633">
    <property type="term" value="P:fatty acid biosynthetic process"/>
    <property type="evidence" value="ECO:0007669"/>
    <property type="project" value="InterPro"/>
</dbReference>
<dbReference type="SMART" id="SM00825">
    <property type="entry name" value="PKS_KS"/>
    <property type="match status" value="1"/>
</dbReference>
<gene>
    <name evidence="8" type="ORF">JMN32_18055</name>
</gene>
<dbReference type="Pfam" id="PF00501">
    <property type="entry name" value="AMP-binding"/>
    <property type="match status" value="1"/>
</dbReference>
<dbReference type="GO" id="GO:0043041">
    <property type="term" value="P:amino acid activation for nonribosomal peptide biosynthetic process"/>
    <property type="evidence" value="ECO:0007669"/>
    <property type="project" value="TreeGrafter"/>
</dbReference>
<dbReference type="InterPro" id="IPR014031">
    <property type="entry name" value="Ketoacyl_synth_C"/>
</dbReference>
<dbReference type="FunFam" id="3.40.50.12780:FF:000012">
    <property type="entry name" value="Non-ribosomal peptide synthetase"/>
    <property type="match status" value="1"/>
</dbReference>
<dbReference type="GO" id="GO:0044550">
    <property type="term" value="P:secondary metabolite biosynthetic process"/>
    <property type="evidence" value="ECO:0007669"/>
    <property type="project" value="UniProtKB-ARBA"/>
</dbReference>
<dbReference type="Pfam" id="PF13193">
    <property type="entry name" value="AMP-binding_C"/>
    <property type="match status" value="1"/>
</dbReference>
<dbReference type="RefSeq" id="WP_202857765.1">
    <property type="nucleotide sequence ID" value="NZ_JAEUGD010000059.1"/>
</dbReference>
<evidence type="ECO:0000259" key="7">
    <source>
        <dbReference type="PROSITE" id="PS52004"/>
    </source>
</evidence>
<evidence type="ECO:0000256" key="2">
    <source>
        <dbReference type="ARBA" id="ARBA00022450"/>
    </source>
</evidence>
<evidence type="ECO:0000313" key="9">
    <source>
        <dbReference type="Proteomes" id="UP000614216"/>
    </source>
</evidence>
<dbReference type="GO" id="GO:0004315">
    <property type="term" value="F:3-oxoacyl-[acyl-carrier-protein] synthase activity"/>
    <property type="evidence" value="ECO:0007669"/>
    <property type="project" value="InterPro"/>
</dbReference>
<dbReference type="CDD" id="cd00833">
    <property type="entry name" value="PKS"/>
    <property type="match status" value="1"/>
</dbReference>
<dbReference type="Gene3D" id="3.30.559.30">
    <property type="entry name" value="Nonribosomal peptide synthetase, condensation domain"/>
    <property type="match status" value="1"/>
</dbReference>
<keyword evidence="3" id="KW-0597">Phosphoprotein</keyword>
<dbReference type="Gene3D" id="3.30.70.3290">
    <property type="match status" value="1"/>
</dbReference>
<evidence type="ECO:0000313" key="8">
    <source>
        <dbReference type="EMBL" id="MBL6448223.1"/>
    </source>
</evidence>
<dbReference type="InterPro" id="IPR001242">
    <property type="entry name" value="Condensation_dom"/>
</dbReference>
<dbReference type="Gene3D" id="3.40.50.980">
    <property type="match status" value="2"/>
</dbReference>
<sequence>MGKYTGLEIAIIGMSGRFPGANNIDDFWANLRDGVESVTFFTDDELREAGEDIDNINDPAYVKASAYLKDKEYFDAQFFNYRPDEARIMDPQTRLFHECVWEALEDAACNPEDTKNKIGLFAGSSANINWQVYSQLINQKGLVDPFTATQLSSPRFMSSRISYCLNLRGPAVYMDTACSTSLVAIHEACKSLLTMDCNVAVAGGITITNKFKKGYKYQEGMIYSKDGHCRTFDVDASGTIGGEGAAVVVLKTLKNALRDKDNIYAIIKGSGINNDGRQKVGYTAPSVDGQTEAIMRAQKWAKVEPESISLIEAHGTATELGDPIEIEALNRTFGKSKDQYCAIGSVKSNFGHLDAAAGASGLIKAALALKNRQIPPTLNYSKPNPKIDFTGSPFYINTGLKEWKSEKYPLRAGVSSFGIGGTNAHVILEEAPEREESSHSRSHQLLLISGKTPEALNRNIENLANYIREDRGIKLADIAYTLQTGRTHLEHRQAFVCQNSEDAVHQLTSKKDTASFINKPQSTQVFMFSGQGSQYANMCKGLYEAEEDFKIEADTCFDLIRKKFGKDLKAILFETNVAQEINNTEYAQPILFITEYALAKLLIKWGIKPDVMIGHSIGEYVAACLSGVFTLEDTLSLVVKRGELMQRMQAGVMLSISLDEKTLKPLIDEHKKISLAAVNSSELCVVSGTADAIDSFAAKLNALGYKNRSIHTSHAFHSYMMDPMLEEYGAELDKVVISEPQIPFISNLTGEKATHGLISSAQYWLDHLRYTVNFSMGIEGLLKSGHTCFLEIGPGNALGTFVRSNQERKKHHKVVNLVRPPKETCHDMEYLLAGLGELWKIGIAPDWSSFYEKELRLKVSLPPYGFDKVKYPVAVDAYEMITAKLSQGDKDFNSFDLEPVEEVKSEIENHTLTPTEKEVLTLWCNFFGKSDIEVEDDFFEVGGDSLKALTMIGRIHQVLNVEIRLNDFFQHPTVARLSQLIDETRRNQPEGGTHDYRPIPRAIEKDGYALSSAQKRLYFLHKFDSESLAYNLPQAFEVLGEIDRDKLTNTFNQLALRHESLRTFVEVANGQPAQKISDSVDVEIEYFESNEAGVASIIEAFVRPFDLSQEPLFRVGLIKTGQEKHILMVDIHHMVSDGVSFSILIEDFMKLYNGADLPLPQLQYKDYAEWQQSDEQQEQAILHKEFWLKQYQEEVHPLNLPEDFQRPVIKSFEGAVENFELDTHVTGQLKTIADQSGTTMYMMLLAVYNVLLAKLSSQTDVVVGTPTAGRQHSDVERIIGMFVNTLPLRNAPHGDMSFKEFLTDVSDRTLACFDHQSYPYEELIDELHLARDTSHNPLFDVMFSYRTDQASEHEIPGLTLRPYDKGQVLSQFDITLFAIDKRDSLSLSLEYCTALFKPETIERFISYFNQIVSTILADVNIRLSDIDLITEEERGLILSNFNDTALTFDESRSIVAAFEAQVAENKEAIALTYGGKSLTYEELNSRSNQLAHKIRQQDLPAEAIVGIMLPRTEALFISILGALKAGCTYVPIDPDYPEDRIDYIVQDSSLSLMLTDADLEKRAKQFGDQLQTIDVTSASLSEENTANPGVSVSPSQLAYMIYTSGSTGRPKGVMIEHSNVINFVEGIAGRIPMEEGSRMLCLTTISFDIFVLESLLPLLQGYHVVLAGNSDQKDPDALCKLINAGGVNKMQITPSHLKMLLSSSHAAEALQNIDTLMVGGEGFPADLLQTLHSQYEGRIFNMYGPTETTVWSSIQELTNAERIDIGTPIANTTMLIASEEGHLQPVGIAGELLIGGQGVGRGYWQNEPLTEERFVSDPAGVRGRFYRTGDLARWLPNGAIEYLGRMDNQVKIRGYRIEPGEIESQLQTHEEVKEAVVYAHGDSGEQILVAYYVSASMIEPVDLRAHLSQSLPDYMIPSYFMHLDKFPLTPNGKIDRKSLPAPELVSSAAYVGPSNEIEEQLVDIWADVLKSNPETISVTRSFFELGGNSLKATELVAEIQKGFDLEIPLKELFTKQDIESLSDYIITAKQININTDTSEEILEMSI</sequence>
<keyword evidence="4" id="KW-0808">Transferase</keyword>
<dbReference type="Pfam" id="PF00550">
    <property type="entry name" value="PP-binding"/>
    <property type="match status" value="2"/>
</dbReference>
<comment type="cofactor">
    <cofactor evidence="1">
        <name>pantetheine 4'-phosphate</name>
        <dbReference type="ChEBI" id="CHEBI:47942"/>
    </cofactor>
</comment>
<dbReference type="InterPro" id="IPR014043">
    <property type="entry name" value="Acyl_transferase_dom"/>
</dbReference>
<dbReference type="CDD" id="cd05930">
    <property type="entry name" value="A_NRPS"/>
    <property type="match status" value="1"/>
</dbReference>
<dbReference type="InterPro" id="IPR006162">
    <property type="entry name" value="Ppantetheine_attach_site"/>
</dbReference>
<dbReference type="SMART" id="SM00823">
    <property type="entry name" value="PKS_PP"/>
    <property type="match status" value="2"/>
</dbReference>
<evidence type="ECO:0000256" key="1">
    <source>
        <dbReference type="ARBA" id="ARBA00001957"/>
    </source>
</evidence>
<dbReference type="PANTHER" id="PTHR45527:SF1">
    <property type="entry name" value="FATTY ACID SYNTHASE"/>
    <property type="match status" value="1"/>
</dbReference>
<dbReference type="Proteomes" id="UP000614216">
    <property type="component" value="Unassembled WGS sequence"/>
</dbReference>
<dbReference type="InterPro" id="IPR000873">
    <property type="entry name" value="AMP-dep_synth/lig_dom"/>
</dbReference>
<reference evidence="8" key="1">
    <citation type="submission" date="2021-01" db="EMBL/GenBank/DDBJ databases">
        <title>Fulvivirga kasyanovii gen. nov., sp nov., a novel member of the phylum Bacteroidetes isolated from seawater in a mussel farm.</title>
        <authorList>
            <person name="Zhao L.-H."/>
            <person name="Wang Z.-J."/>
        </authorList>
    </citation>
    <scope>NUCLEOTIDE SEQUENCE</scope>
    <source>
        <strain evidence="8">29W222</strain>
    </source>
</reference>
<dbReference type="InterPro" id="IPR025110">
    <property type="entry name" value="AMP-bd_C"/>
</dbReference>
<dbReference type="InterPro" id="IPR016035">
    <property type="entry name" value="Acyl_Trfase/lysoPLipase"/>
</dbReference>
<evidence type="ECO:0000256" key="5">
    <source>
        <dbReference type="ARBA" id="ARBA00029443"/>
    </source>
</evidence>
<dbReference type="InterPro" id="IPR020806">
    <property type="entry name" value="PKS_PP-bd"/>
</dbReference>
<dbReference type="InterPro" id="IPR016036">
    <property type="entry name" value="Malonyl_transacylase_ACP-bd"/>
</dbReference>
<accession>A0A937G187</accession>
<keyword evidence="2" id="KW-0596">Phosphopantetheine</keyword>
<evidence type="ECO:0000256" key="3">
    <source>
        <dbReference type="ARBA" id="ARBA00022553"/>
    </source>
</evidence>
<dbReference type="InterPro" id="IPR020845">
    <property type="entry name" value="AMP-binding_CS"/>
</dbReference>
<dbReference type="Gene3D" id="3.30.559.10">
    <property type="entry name" value="Chloramphenicol acetyltransferase-like domain"/>
    <property type="match status" value="1"/>
</dbReference>
<feature type="domain" description="Carrier" evidence="6">
    <location>
        <begin position="910"/>
        <end position="985"/>
    </location>
</feature>
<dbReference type="Gene3D" id="3.40.366.10">
    <property type="entry name" value="Malonyl-Coenzyme A Acyl Carrier Protein, domain 2"/>
    <property type="match status" value="1"/>
</dbReference>
<dbReference type="Gene3D" id="3.30.300.30">
    <property type="match status" value="1"/>
</dbReference>
<dbReference type="PROSITE" id="PS00455">
    <property type="entry name" value="AMP_BINDING"/>
    <property type="match status" value="1"/>
</dbReference>
<dbReference type="PROSITE" id="PS52004">
    <property type="entry name" value="KS3_2"/>
    <property type="match status" value="1"/>
</dbReference>
<dbReference type="CDD" id="cd19531">
    <property type="entry name" value="LCL_NRPS-like"/>
    <property type="match status" value="1"/>
</dbReference>
<dbReference type="PROSITE" id="PS00012">
    <property type="entry name" value="PHOSPHOPANTETHEINE"/>
    <property type="match status" value="2"/>
</dbReference>
<dbReference type="SUPFAM" id="SSF52777">
    <property type="entry name" value="CoA-dependent acyltransferases"/>
    <property type="match status" value="2"/>
</dbReference>
<evidence type="ECO:0000259" key="6">
    <source>
        <dbReference type="PROSITE" id="PS50075"/>
    </source>
</evidence>
<dbReference type="Gene3D" id="2.30.38.10">
    <property type="entry name" value="Luciferase, Domain 3"/>
    <property type="match status" value="1"/>
</dbReference>
<dbReference type="Pfam" id="PF02801">
    <property type="entry name" value="Ketoacyl-synt_C"/>
    <property type="match status" value="1"/>
</dbReference>